<dbReference type="Proteomes" id="UP000286482">
    <property type="component" value="Unassembled WGS sequence"/>
</dbReference>
<keyword evidence="5" id="KW-0032">Aminotransferase</keyword>
<dbReference type="Gene3D" id="3.60.120.10">
    <property type="entry name" value="Anthranilate synthase"/>
    <property type="match status" value="1"/>
</dbReference>
<evidence type="ECO:0000256" key="1">
    <source>
        <dbReference type="ARBA" id="ARBA00013139"/>
    </source>
</evidence>
<dbReference type="PANTHER" id="PTHR11236">
    <property type="entry name" value="AMINOBENZOATE/ANTHRANILATE SYNTHASE"/>
    <property type="match status" value="1"/>
</dbReference>
<evidence type="ECO:0000259" key="4">
    <source>
        <dbReference type="Pfam" id="PF04715"/>
    </source>
</evidence>
<dbReference type="SUPFAM" id="SSF56322">
    <property type="entry name" value="ADC synthase"/>
    <property type="match status" value="1"/>
</dbReference>
<keyword evidence="6" id="KW-1185">Reference proteome</keyword>
<dbReference type="PANTHER" id="PTHR11236:SF50">
    <property type="entry name" value="AMINODEOXYCHORISMATE SYNTHASE COMPONENT 1"/>
    <property type="match status" value="1"/>
</dbReference>
<dbReference type="InterPro" id="IPR005802">
    <property type="entry name" value="ADC_synth_comp_1"/>
</dbReference>
<comment type="caution">
    <text evidence="5">The sequence shown here is derived from an EMBL/GenBank/DDBJ whole genome shotgun (WGS) entry which is preliminary data.</text>
</comment>
<dbReference type="EC" id="2.6.1.85" evidence="1"/>
<dbReference type="Pfam" id="PF00425">
    <property type="entry name" value="Chorismate_bind"/>
    <property type="match status" value="1"/>
</dbReference>
<evidence type="ECO:0000313" key="6">
    <source>
        <dbReference type="Proteomes" id="UP000286482"/>
    </source>
</evidence>
<dbReference type="GO" id="GO:0009396">
    <property type="term" value="P:folic acid-containing compound biosynthetic process"/>
    <property type="evidence" value="ECO:0007669"/>
    <property type="project" value="InterPro"/>
</dbReference>
<keyword evidence="2 5" id="KW-0808">Transferase</keyword>
<proteinExistence type="predicted"/>
<feature type="domain" description="Anthranilate synthase component I N-terminal" evidence="4">
    <location>
        <begin position="17"/>
        <end position="150"/>
    </location>
</feature>
<dbReference type="EMBL" id="RAQO01000004">
    <property type="protein sequence ID" value="RKF19732.1"/>
    <property type="molecule type" value="Genomic_DNA"/>
</dbReference>
<dbReference type="OrthoDB" id="9803598at2"/>
<evidence type="ECO:0000313" key="5">
    <source>
        <dbReference type="EMBL" id="RKF19732.1"/>
    </source>
</evidence>
<reference evidence="5 6" key="1">
    <citation type="submission" date="2018-09" db="EMBL/GenBank/DDBJ databases">
        <authorList>
            <person name="Wang Z."/>
        </authorList>
    </citation>
    <scope>NUCLEOTIDE SEQUENCE [LARGE SCALE GENOMIC DNA]</scope>
    <source>
        <strain evidence="5 6">ALS 81</strain>
    </source>
</reference>
<dbReference type="NCBIfam" id="TIGR00553">
    <property type="entry name" value="pabB"/>
    <property type="match status" value="1"/>
</dbReference>
<evidence type="ECO:0000256" key="2">
    <source>
        <dbReference type="ARBA" id="ARBA00022679"/>
    </source>
</evidence>
<gene>
    <name evidence="5" type="primary">pabB</name>
    <name evidence="5" type="ORF">DBZ36_04540</name>
</gene>
<dbReference type="AlphaFoldDB" id="A0A420EG96"/>
<accession>A0A420EG96</accession>
<dbReference type="Pfam" id="PF04715">
    <property type="entry name" value="Anth_synt_I_N"/>
    <property type="match status" value="1"/>
</dbReference>
<sequence>MNEKMIETKVVPYSAKQLFAKISDKSWAMLFESGSNTHPNSRFDILLAQPIATVETFTHGNSVAINGERSHNQDDPFSLIEQLRTRLLDTQIVSELPFIGGSAGLWSYDLGRFLEPLPNTAIDELNTPLMGIGIYDWALISDQQTNESTLVVNSLNKHDAQQQMQGRLAWLTQLHQNTQQQTPAFKLEQKWQSNLSKQDYAMRFKKVQDYLLSGDCYQINLTQRFKAAYSGQPWAAYQALQIANKAPFGGFINLPQSSIVSVSPERFVKLRSRSIETKPIKGTIARSNDPLKDQQLKTELELSEKDRSENLMIVDLLRNDIGKVAQTGSVTVPELFTIESFPAVHHLVSTVTATLKQEYSAEDLLRALFPGGSITGAPKVRAMQIIEELEPHRRSAYCGAIGYISANGDMDTNITIRTLIFEDNNAYCWAGGGIVVDSQLDAEYQECFDKLSKILPALENINKCSTS</sequence>
<dbReference type="InterPro" id="IPR019999">
    <property type="entry name" value="Anth_synth_I-like"/>
</dbReference>
<dbReference type="InterPro" id="IPR005801">
    <property type="entry name" value="ADC_synthase"/>
</dbReference>
<protein>
    <recommendedName>
        <fullName evidence="1">aminodeoxychorismate synthase</fullName>
        <ecNumber evidence="1">2.6.1.85</ecNumber>
    </recommendedName>
</protein>
<feature type="domain" description="Chorismate-utilising enzyme C-terminal" evidence="3">
    <location>
        <begin position="197"/>
        <end position="450"/>
    </location>
</feature>
<dbReference type="GO" id="GO:0000162">
    <property type="term" value="P:L-tryptophan biosynthetic process"/>
    <property type="evidence" value="ECO:0007669"/>
    <property type="project" value="TreeGrafter"/>
</dbReference>
<dbReference type="GO" id="GO:0046820">
    <property type="term" value="F:4-amino-4-deoxychorismate synthase activity"/>
    <property type="evidence" value="ECO:0007669"/>
    <property type="project" value="UniProtKB-EC"/>
</dbReference>
<organism evidence="5 6">
    <name type="scientific">Alginatibacterium sediminis</name>
    <dbReference type="NCBI Taxonomy" id="2164068"/>
    <lineage>
        <taxon>Bacteria</taxon>
        <taxon>Pseudomonadati</taxon>
        <taxon>Pseudomonadota</taxon>
        <taxon>Gammaproteobacteria</taxon>
        <taxon>Alteromonadales</taxon>
        <taxon>Alteromonadaceae</taxon>
        <taxon>Alginatibacterium</taxon>
    </lineage>
</organism>
<dbReference type="PRINTS" id="PR00095">
    <property type="entry name" value="ANTSNTHASEI"/>
</dbReference>
<evidence type="ECO:0000259" key="3">
    <source>
        <dbReference type="Pfam" id="PF00425"/>
    </source>
</evidence>
<dbReference type="InterPro" id="IPR006805">
    <property type="entry name" value="Anth_synth_I_N"/>
</dbReference>
<name>A0A420EG96_9ALTE</name>
<dbReference type="InterPro" id="IPR015890">
    <property type="entry name" value="Chorismate_C"/>
</dbReference>